<evidence type="ECO:0000313" key="2">
    <source>
        <dbReference type="Proteomes" id="UP000184245"/>
    </source>
</evidence>
<dbReference type="OrthoDB" id="3722973at2"/>
<dbReference type="RefSeq" id="WP_072854363.1">
    <property type="nucleotide sequence ID" value="NZ_FQVI01000030.1"/>
</dbReference>
<proteinExistence type="predicted"/>
<keyword evidence="2" id="KW-1185">Reference proteome</keyword>
<reference evidence="1 2" key="1">
    <citation type="submission" date="2016-11" db="EMBL/GenBank/DDBJ databases">
        <authorList>
            <person name="Jaros S."/>
            <person name="Januszkiewicz K."/>
            <person name="Wedrychowicz H."/>
        </authorList>
    </citation>
    <scope>NUCLEOTIDE SEQUENCE [LARGE SCALE GENOMIC DNA]</scope>
    <source>
        <strain evidence="1 2">DSM 17459</strain>
    </source>
</reference>
<dbReference type="AlphaFoldDB" id="A0A1M5BTL0"/>
<dbReference type="STRING" id="1122155.SAMN02745158_03812"/>
<dbReference type="PANTHER" id="PTHR34216:SF3">
    <property type="entry name" value="POLY-BETA-1,6-N-ACETYL-D-GLUCOSAMINE N-DEACETYLASE"/>
    <property type="match status" value="1"/>
</dbReference>
<dbReference type="PANTHER" id="PTHR34216">
    <property type="match status" value="1"/>
</dbReference>
<dbReference type="InterPro" id="IPR011330">
    <property type="entry name" value="Glyco_hydro/deAcase_b/a-brl"/>
</dbReference>
<accession>A0A1M5BTL0</accession>
<dbReference type="SUPFAM" id="SSF88713">
    <property type="entry name" value="Glycoside hydrolase/deacetylase"/>
    <property type="match status" value="1"/>
</dbReference>
<dbReference type="Proteomes" id="UP000184245">
    <property type="component" value="Unassembled WGS sequence"/>
</dbReference>
<dbReference type="Gene3D" id="3.20.20.370">
    <property type="entry name" value="Glycoside hydrolase/deacetylase"/>
    <property type="match status" value="1"/>
</dbReference>
<dbReference type="GO" id="GO:0005975">
    <property type="term" value="P:carbohydrate metabolic process"/>
    <property type="evidence" value="ECO:0007669"/>
    <property type="project" value="InterPro"/>
</dbReference>
<dbReference type="EMBL" id="FQVI01000030">
    <property type="protein sequence ID" value="SHF45775.1"/>
    <property type="molecule type" value="Genomic_DNA"/>
</dbReference>
<evidence type="ECO:0008006" key="3">
    <source>
        <dbReference type="Google" id="ProtNLM"/>
    </source>
</evidence>
<dbReference type="InterPro" id="IPR051398">
    <property type="entry name" value="Polysacch_Deacetylase"/>
</dbReference>
<gene>
    <name evidence="1" type="ORF">SAMN02745158_03812</name>
</gene>
<evidence type="ECO:0000313" key="1">
    <source>
        <dbReference type="EMBL" id="SHF45775.1"/>
    </source>
</evidence>
<sequence>MKDRGVILTGVCLLLLLAAVHRYDIQGTEDNAGEAGISQAAVQAGGKKGVMEQAKLLAAGYDYDGAVSLLKKSPGYAESKEMQEAAAAYLARKEACRPADVEEIPHIFYHSLIADTSRAFDGDSKEGAYNQVMTTISEFTKIMEQMYERGYVLVRLKDLAGEKTDENGRTYMAPKEILLPEGKKPFVLSVDDLSYYHYMDGDGFAGKIVLDGDGRPKCQYTAADGTVTVGDYDVVPLLDSFLREHPDGAYKGARGTIALTGYNGVLGYRTDTAYETGENLDEDQKKFLEANPDFNFEHEVREARAAAEGLKKDGWEFASHTWGHLRAYSCSYQQMVEDTRKWKTRVAPIVGDTDVIIFAFGEDIGDWHPYTQENEKYRFLKSQGYRYFCNVDSNTSWVQITDEYLRQGRRNVDGYRMYYDMTEGTNKLSDLFQVGEVFDPARPVPVPPMGE</sequence>
<protein>
    <recommendedName>
        <fullName evidence="3">Polysaccharide deacetylase</fullName>
    </recommendedName>
</protein>
<organism evidence="1 2">
    <name type="scientific">Lactonifactor longoviformis DSM 17459</name>
    <dbReference type="NCBI Taxonomy" id="1122155"/>
    <lineage>
        <taxon>Bacteria</taxon>
        <taxon>Bacillati</taxon>
        <taxon>Bacillota</taxon>
        <taxon>Clostridia</taxon>
        <taxon>Eubacteriales</taxon>
        <taxon>Clostridiaceae</taxon>
        <taxon>Lactonifactor</taxon>
    </lineage>
</organism>
<name>A0A1M5BTL0_9CLOT</name>